<evidence type="ECO:0000313" key="11">
    <source>
        <dbReference type="EMBL" id="CAH7680964.1"/>
    </source>
</evidence>
<organism evidence="10 12">
    <name type="scientific">Phakopsora pachyrhizi</name>
    <name type="common">Asian soybean rust disease fungus</name>
    <dbReference type="NCBI Taxonomy" id="170000"/>
    <lineage>
        <taxon>Eukaryota</taxon>
        <taxon>Fungi</taxon>
        <taxon>Dikarya</taxon>
        <taxon>Basidiomycota</taxon>
        <taxon>Pucciniomycotina</taxon>
        <taxon>Pucciniomycetes</taxon>
        <taxon>Pucciniales</taxon>
        <taxon>Phakopsoraceae</taxon>
        <taxon>Phakopsora</taxon>
    </lineage>
</organism>
<dbReference type="PANTHER" id="PTHR12174">
    <property type="entry name" value="SIGNAL PEPTIDE PEPTIDASE"/>
    <property type="match status" value="1"/>
</dbReference>
<keyword evidence="5" id="KW-0256">Endoplasmic reticulum</keyword>
<feature type="transmembrane region" description="Helical" evidence="9">
    <location>
        <begin position="91"/>
        <end position="116"/>
    </location>
</feature>
<keyword evidence="3 9" id="KW-0812">Transmembrane</keyword>
<gene>
    <name evidence="10" type="ORF">PPACK8108_LOCUS11305</name>
    <name evidence="11" type="ORF">PPACK8108_LOCUS13493</name>
</gene>
<feature type="transmembrane region" description="Helical" evidence="9">
    <location>
        <begin position="192"/>
        <end position="210"/>
    </location>
</feature>
<feature type="compositionally biased region" description="Polar residues" evidence="8">
    <location>
        <begin position="412"/>
        <end position="428"/>
    </location>
</feature>
<evidence type="ECO:0000256" key="8">
    <source>
        <dbReference type="SAM" id="MobiDB-lite"/>
    </source>
</evidence>
<keyword evidence="7 9" id="KW-0472">Membrane</keyword>
<name>A0AAV0B1T1_PHAPC</name>
<comment type="similarity">
    <text evidence="2">Belongs to the peptidase A22B family.</text>
</comment>
<dbReference type="EMBL" id="CALTRL010002613">
    <property type="protein sequence ID" value="CAH7676194.1"/>
    <property type="molecule type" value="Genomic_DNA"/>
</dbReference>
<dbReference type="Proteomes" id="UP001153365">
    <property type="component" value="Unassembled WGS sequence"/>
</dbReference>
<feature type="transmembrane region" description="Helical" evidence="9">
    <location>
        <begin position="333"/>
        <end position="351"/>
    </location>
</feature>
<dbReference type="InterPro" id="IPR006639">
    <property type="entry name" value="Preselin/SPP"/>
</dbReference>
<evidence type="ECO:0000256" key="5">
    <source>
        <dbReference type="ARBA" id="ARBA00022824"/>
    </source>
</evidence>
<evidence type="ECO:0000256" key="2">
    <source>
        <dbReference type="ARBA" id="ARBA00006859"/>
    </source>
</evidence>
<dbReference type="GO" id="GO:0042500">
    <property type="term" value="F:aspartic endopeptidase activity, intramembrane cleaving"/>
    <property type="evidence" value="ECO:0007669"/>
    <property type="project" value="InterPro"/>
</dbReference>
<dbReference type="GO" id="GO:0098553">
    <property type="term" value="C:lumenal side of endoplasmic reticulum membrane"/>
    <property type="evidence" value="ECO:0007669"/>
    <property type="project" value="TreeGrafter"/>
</dbReference>
<keyword evidence="12" id="KW-1185">Reference proteome</keyword>
<feature type="compositionally biased region" description="Acidic residues" evidence="8">
    <location>
        <begin position="400"/>
        <end position="409"/>
    </location>
</feature>
<dbReference type="Pfam" id="PF04258">
    <property type="entry name" value="Peptidase_A22B"/>
    <property type="match status" value="1"/>
</dbReference>
<evidence type="ECO:0000256" key="9">
    <source>
        <dbReference type="SAM" id="Phobius"/>
    </source>
</evidence>
<feature type="region of interest" description="Disordered" evidence="8">
    <location>
        <begin position="363"/>
        <end position="428"/>
    </location>
</feature>
<keyword evidence="4" id="KW-0378">Hydrolase</keyword>
<feature type="transmembrane region" description="Helical" evidence="9">
    <location>
        <begin position="167"/>
        <end position="185"/>
    </location>
</feature>
<feature type="compositionally biased region" description="Basic and acidic residues" evidence="8">
    <location>
        <begin position="371"/>
        <end position="380"/>
    </location>
</feature>
<reference evidence="10" key="1">
    <citation type="submission" date="2022-06" db="EMBL/GenBank/DDBJ databases">
        <authorList>
            <consortium name="SYNGENTA / RWTH Aachen University"/>
        </authorList>
    </citation>
    <scope>NUCLEOTIDE SEQUENCE</scope>
</reference>
<sequence>MDKIYQAYFALSTCAVLPIWYASHAAVKAPRVIKKKGKSSTSDDSSSDEEDEVERMTSEDAYWFPVLGSGALLGLFFVFKYLDKTLINKIFAIYFAVMGTGALAGMLTTVTKIMFGPTAWSKQTKYKLRLTKNASELLLNMRFTNWHIAFTLLSVPVSALQWYYKQWILANIFALSFAFNAITLLKLDSFRTGTILLAGLFIYDVWWVFFSSHAFGESVMVNVAKNLAAPVKITWPRSLLDFWSFDDKKFAMLGLGDIVVPGIFVALSLRFDYKKEYDRLVKASKGPIKNKKTVLSPTSNFPRPYFYTCMGSYVAGLATTMAVMHFFKAAQPALLYLSPACAGSVFILALIKGDLEQYWKWEDGEDDDKDDESKDEKNVKDSSSAKATGVDGANRGSGNENDDWTEGDISENGKNQLRMTSSGNKKKK</sequence>
<evidence type="ECO:0000256" key="3">
    <source>
        <dbReference type="ARBA" id="ARBA00022692"/>
    </source>
</evidence>
<dbReference type="InterPro" id="IPR007369">
    <property type="entry name" value="Peptidase_A22B_SPP"/>
</dbReference>
<evidence type="ECO:0000256" key="7">
    <source>
        <dbReference type="ARBA" id="ARBA00023136"/>
    </source>
</evidence>
<comment type="caution">
    <text evidence="10">The sequence shown here is derived from an EMBL/GenBank/DDBJ whole genome shotgun (WGS) entry which is preliminary data.</text>
</comment>
<evidence type="ECO:0000256" key="6">
    <source>
        <dbReference type="ARBA" id="ARBA00022989"/>
    </source>
</evidence>
<dbReference type="EMBL" id="CALTRL010003350">
    <property type="protein sequence ID" value="CAH7680964.1"/>
    <property type="molecule type" value="Genomic_DNA"/>
</dbReference>
<proteinExistence type="inferred from homology"/>
<dbReference type="PANTHER" id="PTHR12174:SF23">
    <property type="entry name" value="MINOR HISTOCOMPATIBILITY ANTIGEN H13"/>
    <property type="match status" value="1"/>
</dbReference>
<dbReference type="AlphaFoldDB" id="A0AAV0B1T1"/>
<feature type="transmembrane region" description="Helical" evidence="9">
    <location>
        <begin position="305"/>
        <end position="327"/>
    </location>
</feature>
<evidence type="ECO:0000313" key="12">
    <source>
        <dbReference type="Proteomes" id="UP001153365"/>
    </source>
</evidence>
<feature type="transmembrane region" description="Helical" evidence="9">
    <location>
        <begin position="61"/>
        <end position="79"/>
    </location>
</feature>
<evidence type="ECO:0000256" key="4">
    <source>
        <dbReference type="ARBA" id="ARBA00022801"/>
    </source>
</evidence>
<evidence type="ECO:0000256" key="1">
    <source>
        <dbReference type="ARBA" id="ARBA00004477"/>
    </source>
</evidence>
<dbReference type="GO" id="GO:0033619">
    <property type="term" value="P:membrane protein proteolysis"/>
    <property type="evidence" value="ECO:0007669"/>
    <property type="project" value="TreeGrafter"/>
</dbReference>
<feature type="transmembrane region" description="Helical" evidence="9">
    <location>
        <begin position="6"/>
        <end position="27"/>
    </location>
</feature>
<accession>A0AAV0B1T1</accession>
<dbReference type="GO" id="GO:0006465">
    <property type="term" value="P:signal peptide processing"/>
    <property type="evidence" value="ECO:0007669"/>
    <property type="project" value="TreeGrafter"/>
</dbReference>
<evidence type="ECO:0000313" key="10">
    <source>
        <dbReference type="EMBL" id="CAH7676194.1"/>
    </source>
</evidence>
<feature type="transmembrane region" description="Helical" evidence="9">
    <location>
        <begin position="250"/>
        <end position="269"/>
    </location>
</feature>
<comment type="subcellular location">
    <subcellularLocation>
        <location evidence="1">Endoplasmic reticulum membrane</location>
        <topology evidence="1">Multi-pass membrane protein</topology>
    </subcellularLocation>
</comment>
<dbReference type="SMART" id="SM00730">
    <property type="entry name" value="PSN"/>
    <property type="match status" value="1"/>
</dbReference>
<keyword evidence="6 9" id="KW-1133">Transmembrane helix</keyword>
<dbReference type="GO" id="GO:0098554">
    <property type="term" value="C:cytoplasmic side of endoplasmic reticulum membrane"/>
    <property type="evidence" value="ECO:0007669"/>
    <property type="project" value="TreeGrafter"/>
</dbReference>
<protein>
    <submittedName>
        <fullName evidence="10">Signal peptide peptidase-domain-containing protein</fullName>
    </submittedName>
</protein>